<dbReference type="Pfam" id="PF00877">
    <property type="entry name" value="NLPC_P60"/>
    <property type="match status" value="1"/>
</dbReference>
<evidence type="ECO:0000256" key="6">
    <source>
        <dbReference type="ARBA" id="ARBA00022833"/>
    </source>
</evidence>
<keyword evidence="7" id="KW-0482">Metalloprotease</keyword>
<dbReference type="GO" id="GO:0008270">
    <property type="term" value="F:zinc ion binding"/>
    <property type="evidence" value="ECO:0007669"/>
    <property type="project" value="TreeGrafter"/>
</dbReference>
<dbReference type="eggNOG" id="COG0791">
    <property type="taxonomic scope" value="Bacteria"/>
</dbReference>
<dbReference type="InterPro" id="IPR051929">
    <property type="entry name" value="VirAsm_ModProt"/>
</dbReference>
<evidence type="ECO:0000256" key="1">
    <source>
        <dbReference type="ARBA" id="ARBA00007074"/>
    </source>
</evidence>
<dbReference type="InterPro" id="IPR028090">
    <property type="entry name" value="JAB_dom_prok"/>
</dbReference>
<evidence type="ECO:0000256" key="7">
    <source>
        <dbReference type="ARBA" id="ARBA00023049"/>
    </source>
</evidence>
<dbReference type="STRING" id="155515.JP36_10705"/>
<evidence type="ECO:0000256" key="5">
    <source>
        <dbReference type="ARBA" id="ARBA00022807"/>
    </source>
</evidence>
<dbReference type="Gene3D" id="3.40.140.10">
    <property type="entry name" value="Cytidine Deaminase, domain 2"/>
    <property type="match status" value="1"/>
</dbReference>
<evidence type="ECO:0000259" key="8">
    <source>
        <dbReference type="PROSITE" id="PS51935"/>
    </source>
</evidence>
<dbReference type="InterPro" id="IPR000064">
    <property type="entry name" value="NLP_P60_dom"/>
</dbReference>
<dbReference type="PROSITE" id="PS51935">
    <property type="entry name" value="NLPC_P60"/>
    <property type="match status" value="1"/>
</dbReference>
<name>A0A0A2XZQ3_9PAST</name>
<dbReference type="CDD" id="cd08073">
    <property type="entry name" value="MPN_NLPC_P60"/>
    <property type="match status" value="1"/>
</dbReference>
<keyword evidence="3" id="KW-0479">Metal-binding</keyword>
<dbReference type="EMBL" id="JPXX01000038">
    <property type="protein sequence ID" value="KGQ35855.1"/>
    <property type="molecule type" value="Genomic_DNA"/>
</dbReference>
<dbReference type="GO" id="GO:0008234">
    <property type="term" value="F:cysteine-type peptidase activity"/>
    <property type="evidence" value="ECO:0007669"/>
    <property type="project" value="UniProtKB-KW"/>
</dbReference>
<proteinExistence type="inferred from homology"/>
<dbReference type="AlphaFoldDB" id="A0A0A2XZQ3"/>
<keyword evidence="4" id="KW-0378">Hydrolase</keyword>
<dbReference type="PANTHER" id="PTHR34858:SF1">
    <property type="entry name" value="CYSO-CYSTEINE PEPTIDASE"/>
    <property type="match status" value="1"/>
</dbReference>
<dbReference type="PANTHER" id="PTHR34858">
    <property type="entry name" value="CYSO-CYSTEINE PEPTIDASE"/>
    <property type="match status" value="1"/>
</dbReference>
<dbReference type="Proteomes" id="UP000030539">
    <property type="component" value="Unassembled WGS sequence"/>
</dbReference>
<dbReference type="GO" id="GO:0006508">
    <property type="term" value="P:proteolysis"/>
    <property type="evidence" value="ECO:0007669"/>
    <property type="project" value="UniProtKB-KW"/>
</dbReference>
<dbReference type="RefSeq" id="WP_039174511.1">
    <property type="nucleotide sequence ID" value="NZ_JPXX01000038.1"/>
</dbReference>
<evidence type="ECO:0000313" key="10">
    <source>
        <dbReference type="Proteomes" id="UP000030539"/>
    </source>
</evidence>
<sequence>MTLEQDIIKHAKQQQPHEMCGFVVFEGKQQRFLPCRNVADDPENFFEIAAEDYINANHYDGIVAIVHSHPNGAPVLSTADRQMQLQSGLDWWLVCDDNVHKFRYIKPLLGREFVHGESDCYSLFRDAYMLSGVDFPDFKRADEWWNEGANLYLDNMEKHGFEQVDVVQRGDVILIQVGADVPNHAAIYLGDNWVLHHSPKRLSKRDLYDGYWLKHTHSIWRYQQWQQLNFTAILNDLALPLI</sequence>
<dbReference type="eggNOG" id="COG1310">
    <property type="taxonomic scope" value="Bacteria"/>
</dbReference>
<evidence type="ECO:0000256" key="3">
    <source>
        <dbReference type="ARBA" id="ARBA00022723"/>
    </source>
</evidence>
<comment type="caution">
    <text evidence="9">The sequence shown here is derived from an EMBL/GenBank/DDBJ whole genome shotgun (WGS) entry which is preliminary data.</text>
</comment>
<evidence type="ECO:0000313" key="9">
    <source>
        <dbReference type="EMBL" id="KGQ35855.1"/>
    </source>
</evidence>
<protein>
    <submittedName>
        <fullName evidence="9">Tail protein</fullName>
    </submittedName>
</protein>
<comment type="similarity">
    <text evidence="1">Belongs to the peptidase C40 family.</text>
</comment>
<dbReference type="Gene3D" id="3.90.1720.10">
    <property type="entry name" value="endopeptidase domain like (from Nostoc punctiforme)"/>
    <property type="match status" value="1"/>
</dbReference>
<accession>A0A0A2XZQ3</accession>
<dbReference type="SUPFAM" id="SSF102712">
    <property type="entry name" value="JAB1/MPN domain"/>
    <property type="match status" value="1"/>
</dbReference>
<dbReference type="SUPFAM" id="SSF54001">
    <property type="entry name" value="Cysteine proteinases"/>
    <property type="match status" value="1"/>
</dbReference>
<reference evidence="9 10" key="1">
    <citation type="submission" date="2014-08" db="EMBL/GenBank/DDBJ databases">
        <title>Chaperone-usher fimbriae in a diverse selection of Gallibacterium genomes.</title>
        <authorList>
            <person name="Kudirkiene E."/>
            <person name="Bager R.J."/>
            <person name="Johnson T.J."/>
            <person name="Bojesen A.M."/>
        </authorList>
    </citation>
    <scope>NUCLEOTIDE SEQUENCE [LARGE SCALE GENOMIC DNA]</scope>
    <source>
        <strain evidence="9 10">CCM5974</strain>
    </source>
</reference>
<feature type="domain" description="NlpC/P60" evidence="8">
    <location>
        <begin position="87"/>
        <end position="223"/>
    </location>
</feature>
<keyword evidence="2" id="KW-0645">Protease</keyword>
<dbReference type="GO" id="GO:0008235">
    <property type="term" value="F:metalloexopeptidase activity"/>
    <property type="evidence" value="ECO:0007669"/>
    <property type="project" value="TreeGrafter"/>
</dbReference>
<evidence type="ECO:0000256" key="4">
    <source>
        <dbReference type="ARBA" id="ARBA00022801"/>
    </source>
</evidence>
<keyword evidence="6" id="KW-0862">Zinc</keyword>
<keyword evidence="5" id="KW-0788">Thiol protease</keyword>
<dbReference type="Pfam" id="PF14464">
    <property type="entry name" value="Prok-JAB"/>
    <property type="match status" value="1"/>
</dbReference>
<organism evidence="9 10">
    <name type="scientific">Gallibacterium genomosp. 1</name>
    <dbReference type="NCBI Taxonomy" id="155515"/>
    <lineage>
        <taxon>Bacteria</taxon>
        <taxon>Pseudomonadati</taxon>
        <taxon>Pseudomonadota</taxon>
        <taxon>Gammaproteobacteria</taxon>
        <taxon>Pasteurellales</taxon>
        <taxon>Pasteurellaceae</taxon>
        <taxon>Gallibacterium</taxon>
    </lineage>
</organism>
<evidence type="ECO:0000256" key="2">
    <source>
        <dbReference type="ARBA" id="ARBA00022670"/>
    </source>
</evidence>
<dbReference type="InterPro" id="IPR038765">
    <property type="entry name" value="Papain-like_cys_pep_sf"/>
</dbReference>
<gene>
    <name evidence="9" type="ORF">JP36_10705</name>
</gene>